<keyword evidence="5" id="KW-1185">Reference proteome</keyword>
<evidence type="ECO:0000313" key="4">
    <source>
        <dbReference type="EMBL" id="MBD2721488.1"/>
    </source>
</evidence>
<sequence>MKAIPAFLLAGVLALSAACSSTSTSGTSETATSSAADAQPGAATVPDASTGTAATDPSADATAFVNTFATMQDAAFLTNAASSDMLEIRAGQMASQKATSADVRKYAQMMVSQHNQSSQELKAVAAPLGVKMPDTMLPVHQAMADRLLNKSGKSFDETYMDLMAKAHQMDVAMFEVKSKAAESPNVQAFATKTLPLLRSHYDMANSLEKKAN</sequence>
<dbReference type="PROSITE" id="PS51257">
    <property type="entry name" value="PROKAR_LIPOPROTEIN"/>
    <property type="match status" value="1"/>
</dbReference>
<feature type="region of interest" description="Disordered" evidence="1">
    <location>
        <begin position="24"/>
        <end position="56"/>
    </location>
</feature>
<accession>A0ABR8JRT2</accession>
<reference evidence="4 5" key="1">
    <citation type="submission" date="2020-09" db="EMBL/GenBank/DDBJ databases">
        <authorList>
            <person name="Kim M.K."/>
        </authorList>
    </citation>
    <scope>NUCLEOTIDE SEQUENCE [LARGE SCALE GENOMIC DNA]</scope>
    <source>
        <strain evidence="4 5">BT189</strain>
    </source>
</reference>
<dbReference type="InterPro" id="IPR012347">
    <property type="entry name" value="Ferritin-like"/>
</dbReference>
<dbReference type="RefSeq" id="WP_190922770.1">
    <property type="nucleotide sequence ID" value="NZ_JACXAC010000002.1"/>
</dbReference>
<evidence type="ECO:0000256" key="1">
    <source>
        <dbReference type="SAM" id="MobiDB-lite"/>
    </source>
</evidence>
<dbReference type="EMBL" id="JACXAC010000002">
    <property type="protein sequence ID" value="MBD2721488.1"/>
    <property type="molecule type" value="Genomic_DNA"/>
</dbReference>
<dbReference type="PANTHER" id="PTHR38593">
    <property type="entry name" value="BLR2558 PROTEIN"/>
    <property type="match status" value="1"/>
</dbReference>
<dbReference type="Proteomes" id="UP000606003">
    <property type="component" value="Unassembled WGS sequence"/>
</dbReference>
<feature type="compositionally biased region" description="Low complexity" evidence="1">
    <location>
        <begin position="24"/>
        <end position="38"/>
    </location>
</feature>
<gene>
    <name evidence="4" type="ORF">IC234_05055</name>
</gene>
<evidence type="ECO:0000313" key="5">
    <source>
        <dbReference type="Proteomes" id="UP000606003"/>
    </source>
</evidence>
<dbReference type="InterPro" id="IPR025419">
    <property type="entry name" value="DUF4142"/>
</dbReference>
<name>A0ABR8JRT2_9BACT</name>
<dbReference type="PANTHER" id="PTHR38593:SF1">
    <property type="entry name" value="BLR2558 PROTEIN"/>
    <property type="match status" value="1"/>
</dbReference>
<feature type="compositionally biased region" description="Low complexity" evidence="1">
    <location>
        <begin position="46"/>
        <end position="56"/>
    </location>
</feature>
<feature type="domain" description="DUF4142" evidence="3">
    <location>
        <begin position="72"/>
        <end position="207"/>
    </location>
</feature>
<evidence type="ECO:0000256" key="2">
    <source>
        <dbReference type="SAM" id="SignalP"/>
    </source>
</evidence>
<feature type="signal peptide" evidence="2">
    <location>
        <begin position="1"/>
        <end position="17"/>
    </location>
</feature>
<organism evidence="4 5">
    <name type="scientific">Hymenobacter armeniacus</name>
    <dbReference type="NCBI Taxonomy" id="2771358"/>
    <lineage>
        <taxon>Bacteria</taxon>
        <taxon>Pseudomonadati</taxon>
        <taxon>Bacteroidota</taxon>
        <taxon>Cytophagia</taxon>
        <taxon>Cytophagales</taxon>
        <taxon>Hymenobacteraceae</taxon>
        <taxon>Hymenobacter</taxon>
    </lineage>
</organism>
<dbReference type="Gene3D" id="1.20.1260.10">
    <property type="match status" value="1"/>
</dbReference>
<keyword evidence="2" id="KW-0732">Signal</keyword>
<feature type="chain" id="PRO_5046108332" evidence="2">
    <location>
        <begin position="18"/>
        <end position="212"/>
    </location>
</feature>
<evidence type="ECO:0000259" key="3">
    <source>
        <dbReference type="Pfam" id="PF13628"/>
    </source>
</evidence>
<protein>
    <submittedName>
        <fullName evidence="4">DUF4142 domain-containing protein</fullName>
    </submittedName>
</protein>
<proteinExistence type="predicted"/>
<comment type="caution">
    <text evidence="4">The sequence shown here is derived from an EMBL/GenBank/DDBJ whole genome shotgun (WGS) entry which is preliminary data.</text>
</comment>
<dbReference type="Pfam" id="PF13628">
    <property type="entry name" value="DUF4142"/>
    <property type="match status" value="1"/>
</dbReference>